<keyword evidence="1" id="KW-0732">Signal</keyword>
<dbReference type="AlphaFoldDB" id="A0A848GW65"/>
<comment type="caution">
    <text evidence="2">The sequence shown here is derived from an EMBL/GenBank/DDBJ whole genome shotgun (WGS) entry which is preliminary data.</text>
</comment>
<feature type="signal peptide" evidence="1">
    <location>
        <begin position="1"/>
        <end position="22"/>
    </location>
</feature>
<dbReference type="PROSITE" id="PS51257">
    <property type="entry name" value="PROKAR_LIPOPROTEIN"/>
    <property type="match status" value="1"/>
</dbReference>
<dbReference type="Proteomes" id="UP000583266">
    <property type="component" value="Unassembled WGS sequence"/>
</dbReference>
<dbReference type="RefSeq" id="WP_169226979.1">
    <property type="nucleotide sequence ID" value="NZ_JABBGC010000002.1"/>
</dbReference>
<organism evidence="2 3">
    <name type="scientific">Chitinophaga fulva</name>
    <dbReference type="NCBI Taxonomy" id="2728842"/>
    <lineage>
        <taxon>Bacteria</taxon>
        <taxon>Pseudomonadati</taxon>
        <taxon>Bacteroidota</taxon>
        <taxon>Chitinophagia</taxon>
        <taxon>Chitinophagales</taxon>
        <taxon>Chitinophagaceae</taxon>
        <taxon>Chitinophaga</taxon>
    </lineage>
</organism>
<dbReference type="EMBL" id="JABBGC010000002">
    <property type="protein sequence ID" value="NML39928.1"/>
    <property type="molecule type" value="Genomic_DNA"/>
</dbReference>
<evidence type="ECO:0000256" key="1">
    <source>
        <dbReference type="SAM" id="SignalP"/>
    </source>
</evidence>
<gene>
    <name evidence="2" type="ORF">HHL17_22195</name>
</gene>
<evidence type="ECO:0000313" key="3">
    <source>
        <dbReference type="Proteomes" id="UP000583266"/>
    </source>
</evidence>
<feature type="chain" id="PRO_5033017397" description="DUF4595 domain-containing protein" evidence="1">
    <location>
        <begin position="23"/>
        <end position="284"/>
    </location>
</feature>
<proteinExistence type="predicted"/>
<evidence type="ECO:0008006" key="4">
    <source>
        <dbReference type="Google" id="ProtNLM"/>
    </source>
</evidence>
<reference evidence="2 3" key="1">
    <citation type="submission" date="2020-04" db="EMBL/GenBank/DDBJ databases">
        <title>Chitinophaga sp. G-6-1-13 sp. nov., isolated from soil.</title>
        <authorList>
            <person name="Dahal R.H."/>
            <person name="Chaudhary D.K."/>
        </authorList>
    </citation>
    <scope>NUCLEOTIDE SEQUENCE [LARGE SCALE GENOMIC DNA]</scope>
    <source>
        <strain evidence="2 3">G-6-1-13</strain>
    </source>
</reference>
<keyword evidence="3" id="KW-1185">Reference proteome</keyword>
<sequence>MKKVWLGMAALALMAASCSGNKSDDIVTPEVPKTPDWRVAGIIGVHLDDKGEASNIIDSTVFAYNPDKTFSFRETFQGETMDFYFKYTVGYDKNNIVNLTRKFGLTGTPKVITETHLLNNQIVRYFEPGYANTRYDSLVYENNKIVKVVFKHEDIRAHKIWEYTWQGDNVVEERAYMTNQGTLAMELVSIYKHTYSNVPNIFKSMTGLHLLREYIPNVQQLSANMVNTTTITDATGKLQYQFAHSRSMNDKNLPATDTVRQQTFGSFPGASSSVSHYKYIDLNK</sequence>
<evidence type="ECO:0000313" key="2">
    <source>
        <dbReference type="EMBL" id="NML39928.1"/>
    </source>
</evidence>
<name>A0A848GW65_9BACT</name>
<protein>
    <recommendedName>
        <fullName evidence="4">DUF4595 domain-containing protein</fullName>
    </recommendedName>
</protein>
<accession>A0A848GW65</accession>